<dbReference type="Gene3D" id="1.20.5.170">
    <property type="match status" value="1"/>
</dbReference>
<dbReference type="InterPro" id="IPR051381">
    <property type="entry name" value="CREB_ATF_subfamily"/>
</dbReference>
<dbReference type="EMBL" id="JBBPFD010000001">
    <property type="protein sequence ID" value="KAK7945749.1"/>
    <property type="molecule type" value="Genomic_DNA"/>
</dbReference>
<protein>
    <recommendedName>
        <fullName evidence="16">BZIP domain-containing protein</fullName>
    </recommendedName>
</protein>
<evidence type="ECO:0000313" key="17">
    <source>
        <dbReference type="EMBL" id="KAK7945749.1"/>
    </source>
</evidence>
<comment type="caution">
    <text evidence="17">The sequence shown here is derived from an EMBL/GenBank/DDBJ whole genome shotgun (WGS) entry which is preliminary data.</text>
</comment>
<dbReference type="PROSITE" id="PS50217">
    <property type="entry name" value="BZIP"/>
    <property type="match status" value="1"/>
</dbReference>
<evidence type="ECO:0000256" key="11">
    <source>
        <dbReference type="ARBA" id="ARBA00023163"/>
    </source>
</evidence>
<dbReference type="PROSITE" id="PS00036">
    <property type="entry name" value="BZIP_BASIC"/>
    <property type="match status" value="1"/>
</dbReference>
<evidence type="ECO:0000259" key="16">
    <source>
        <dbReference type="PROSITE" id="PS50217"/>
    </source>
</evidence>
<keyword evidence="11" id="KW-0804">Transcription</keyword>
<dbReference type="AlphaFoldDB" id="A0AAW0Q852"/>
<keyword evidence="13" id="KW-0539">Nucleus</keyword>
<dbReference type="Pfam" id="PF00170">
    <property type="entry name" value="bZIP_1"/>
    <property type="match status" value="1"/>
</dbReference>
<evidence type="ECO:0000256" key="6">
    <source>
        <dbReference type="ARBA" id="ARBA00022989"/>
    </source>
</evidence>
<evidence type="ECO:0000256" key="9">
    <source>
        <dbReference type="ARBA" id="ARBA00023136"/>
    </source>
</evidence>
<keyword evidence="6" id="KW-1133">Transmembrane helix</keyword>
<keyword evidence="7" id="KW-0805">Transcription regulation</keyword>
<evidence type="ECO:0000256" key="2">
    <source>
        <dbReference type="ARBA" id="ARBA00009050"/>
    </source>
</evidence>
<dbReference type="SMART" id="SM00338">
    <property type="entry name" value="BRLZ"/>
    <property type="match status" value="1"/>
</dbReference>
<evidence type="ECO:0000256" key="14">
    <source>
        <dbReference type="SAM" id="Coils"/>
    </source>
</evidence>
<evidence type="ECO:0000256" key="3">
    <source>
        <dbReference type="ARBA" id="ARBA00022692"/>
    </source>
</evidence>
<evidence type="ECO:0000256" key="4">
    <source>
        <dbReference type="ARBA" id="ARBA00022824"/>
    </source>
</evidence>
<keyword evidence="3" id="KW-0812">Transmembrane</keyword>
<proteinExistence type="inferred from homology"/>
<name>A0AAW0Q852_9GOBI</name>
<evidence type="ECO:0000256" key="13">
    <source>
        <dbReference type="ARBA" id="ARBA00023242"/>
    </source>
</evidence>
<evidence type="ECO:0000256" key="7">
    <source>
        <dbReference type="ARBA" id="ARBA00023015"/>
    </source>
</evidence>
<sequence length="273" mass="30748">MESYPSPSKVKMERTSDVAVDLGYDCAELEEKFGLAYYLKANHPSLRPSSQPLTVKDLLLSNLGHKGHRDLESRPALVLNEDEKRLLAKEGVTISNKLPLTKFEERVLKKIRRKIRNKRSAQESRKKKREYVDSLEGRMSASNAHNLELQNRIQQLEETNKVLLDQLSQLQSVLTNNPKKAAQRGTCILVLLLSVSLIISSNLQPDPSSQVSRGDFTETRVLSRSILSVPEQDSFAWPALSGLKGVELVRSGMGRIWSWSVVPTADHRHEDNA</sequence>
<dbReference type="InterPro" id="IPR046347">
    <property type="entry name" value="bZIP_sf"/>
</dbReference>
<dbReference type="PANTHER" id="PTHR45996:SF1">
    <property type="entry name" value="CYCLIC AMP-RESPONSIVE ELEMENT-BINDING PROTEIN 3-LIKE PROTEIN 3"/>
    <property type="match status" value="1"/>
</dbReference>
<evidence type="ECO:0000313" key="18">
    <source>
        <dbReference type="Proteomes" id="UP001460270"/>
    </source>
</evidence>
<keyword evidence="18" id="KW-1185">Reference proteome</keyword>
<feature type="compositionally biased region" description="Basic and acidic residues" evidence="15">
    <location>
        <begin position="120"/>
        <end position="136"/>
    </location>
</feature>
<dbReference type="GO" id="GO:0005789">
    <property type="term" value="C:endoplasmic reticulum membrane"/>
    <property type="evidence" value="ECO:0007669"/>
    <property type="project" value="UniProtKB-SubCell"/>
</dbReference>
<organism evidence="17 18">
    <name type="scientific">Mugilogobius chulae</name>
    <name type="common">yellowstripe goby</name>
    <dbReference type="NCBI Taxonomy" id="88201"/>
    <lineage>
        <taxon>Eukaryota</taxon>
        <taxon>Metazoa</taxon>
        <taxon>Chordata</taxon>
        <taxon>Craniata</taxon>
        <taxon>Vertebrata</taxon>
        <taxon>Euteleostomi</taxon>
        <taxon>Actinopterygii</taxon>
        <taxon>Neopterygii</taxon>
        <taxon>Teleostei</taxon>
        <taxon>Neoteleostei</taxon>
        <taxon>Acanthomorphata</taxon>
        <taxon>Gobiaria</taxon>
        <taxon>Gobiiformes</taxon>
        <taxon>Gobioidei</taxon>
        <taxon>Gobiidae</taxon>
        <taxon>Gobionellinae</taxon>
        <taxon>Mugilogobius</taxon>
    </lineage>
</organism>
<accession>A0AAW0Q852</accession>
<evidence type="ECO:0000256" key="12">
    <source>
        <dbReference type="ARBA" id="ARBA00023180"/>
    </source>
</evidence>
<dbReference type="GO" id="GO:0005634">
    <property type="term" value="C:nucleus"/>
    <property type="evidence" value="ECO:0007669"/>
    <property type="project" value="TreeGrafter"/>
</dbReference>
<dbReference type="SUPFAM" id="SSF57959">
    <property type="entry name" value="Leucine zipper domain"/>
    <property type="match status" value="1"/>
</dbReference>
<keyword evidence="9" id="KW-0472">Membrane</keyword>
<evidence type="ECO:0000256" key="1">
    <source>
        <dbReference type="ARBA" id="ARBA00004648"/>
    </source>
</evidence>
<keyword evidence="12" id="KW-0325">Glycoprotein</keyword>
<dbReference type="GO" id="GO:0000981">
    <property type="term" value="F:DNA-binding transcription factor activity, RNA polymerase II-specific"/>
    <property type="evidence" value="ECO:0007669"/>
    <property type="project" value="TreeGrafter"/>
</dbReference>
<dbReference type="PANTHER" id="PTHR45996">
    <property type="entry name" value="AGAP001464-PB"/>
    <property type="match status" value="1"/>
</dbReference>
<feature type="region of interest" description="Disordered" evidence="15">
    <location>
        <begin position="116"/>
        <end position="137"/>
    </location>
</feature>
<feature type="coiled-coil region" evidence="14">
    <location>
        <begin position="139"/>
        <end position="173"/>
    </location>
</feature>
<keyword evidence="14" id="KW-0175">Coiled coil</keyword>
<dbReference type="Proteomes" id="UP001460270">
    <property type="component" value="Unassembled WGS sequence"/>
</dbReference>
<evidence type="ECO:0000256" key="8">
    <source>
        <dbReference type="ARBA" id="ARBA00023125"/>
    </source>
</evidence>
<keyword evidence="5" id="KW-0735">Signal-anchor</keyword>
<reference evidence="18" key="1">
    <citation type="submission" date="2024-04" db="EMBL/GenBank/DDBJ databases">
        <title>Salinicola lusitanus LLJ914,a marine bacterium isolated from the Okinawa Trough.</title>
        <authorList>
            <person name="Li J."/>
        </authorList>
    </citation>
    <scope>NUCLEOTIDE SEQUENCE [LARGE SCALE GENOMIC DNA]</scope>
</reference>
<comment type="similarity">
    <text evidence="2">Belongs to the bZIP family. ATF subfamily.</text>
</comment>
<keyword evidence="4" id="KW-0256">Endoplasmic reticulum</keyword>
<gene>
    <name evidence="17" type="ORF">WMY93_001477</name>
</gene>
<keyword evidence="10" id="KW-0010">Activator</keyword>
<evidence type="ECO:0000256" key="5">
    <source>
        <dbReference type="ARBA" id="ARBA00022968"/>
    </source>
</evidence>
<dbReference type="GO" id="GO:0000978">
    <property type="term" value="F:RNA polymerase II cis-regulatory region sequence-specific DNA binding"/>
    <property type="evidence" value="ECO:0007669"/>
    <property type="project" value="TreeGrafter"/>
</dbReference>
<dbReference type="InterPro" id="IPR004827">
    <property type="entry name" value="bZIP"/>
</dbReference>
<keyword evidence="8" id="KW-0238">DNA-binding</keyword>
<evidence type="ECO:0000256" key="15">
    <source>
        <dbReference type="SAM" id="MobiDB-lite"/>
    </source>
</evidence>
<feature type="domain" description="BZIP" evidence="16">
    <location>
        <begin position="107"/>
        <end position="170"/>
    </location>
</feature>
<comment type="subcellular location">
    <subcellularLocation>
        <location evidence="1">Endoplasmic reticulum membrane</location>
        <topology evidence="1">Single-pass type II membrane protein</topology>
    </subcellularLocation>
</comment>
<evidence type="ECO:0000256" key="10">
    <source>
        <dbReference type="ARBA" id="ARBA00023159"/>
    </source>
</evidence>
<dbReference type="CDD" id="cd14689">
    <property type="entry name" value="bZIP_CREB3"/>
    <property type="match status" value="1"/>
</dbReference>